<name>A0ABQ9GLJ8_9NEOP</name>
<comment type="caution">
    <text evidence="1">The sequence shown here is derived from an EMBL/GenBank/DDBJ whole genome shotgun (WGS) entry which is preliminary data.</text>
</comment>
<proteinExistence type="predicted"/>
<gene>
    <name evidence="1" type="ORF">PR048_026522</name>
</gene>
<dbReference type="EMBL" id="JARBHB010000011">
    <property type="protein sequence ID" value="KAJ8872906.1"/>
    <property type="molecule type" value="Genomic_DNA"/>
</dbReference>
<dbReference type="Proteomes" id="UP001159363">
    <property type="component" value="Chromosome 10"/>
</dbReference>
<reference evidence="1 2" key="1">
    <citation type="submission" date="2023-02" db="EMBL/GenBank/DDBJ databases">
        <title>LHISI_Scaffold_Assembly.</title>
        <authorList>
            <person name="Stuart O.P."/>
            <person name="Cleave R."/>
            <person name="Magrath M.J.L."/>
            <person name="Mikheyev A.S."/>
        </authorList>
    </citation>
    <scope>NUCLEOTIDE SEQUENCE [LARGE SCALE GENOMIC DNA]</scope>
    <source>
        <strain evidence="1">Daus_M_001</strain>
        <tissue evidence="1">Leg muscle</tissue>
    </source>
</reference>
<evidence type="ECO:0000313" key="1">
    <source>
        <dbReference type="EMBL" id="KAJ8872906.1"/>
    </source>
</evidence>
<keyword evidence="2" id="KW-1185">Reference proteome</keyword>
<accession>A0ABQ9GLJ8</accession>
<protein>
    <submittedName>
        <fullName evidence="1">Uncharacterized protein</fullName>
    </submittedName>
</protein>
<dbReference type="InterPro" id="IPR021109">
    <property type="entry name" value="Peptidase_aspartic_dom_sf"/>
</dbReference>
<dbReference type="Gene3D" id="2.40.70.10">
    <property type="entry name" value="Acid Proteases"/>
    <property type="match status" value="1"/>
</dbReference>
<evidence type="ECO:0000313" key="2">
    <source>
        <dbReference type="Proteomes" id="UP001159363"/>
    </source>
</evidence>
<organism evidence="1 2">
    <name type="scientific">Dryococelus australis</name>
    <dbReference type="NCBI Taxonomy" id="614101"/>
    <lineage>
        <taxon>Eukaryota</taxon>
        <taxon>Metazoa</taxon>
        <taxon>Ecdysozoa</taxon>
        <taxon>Arthropoda</taxon>
        <taxon>Hexapoda</taxon>
        <taxon>Insecta</taxon>
        <taxon>Pterygota</taxon>
        <taxon>Neoptera</taxon>
        <taxon>Polyneoptera</taxon>
        <taxon>Phasmatodea</taxon>
        <taxon>Verophasmatodea</taxon>
        <taxon>Anareolatae</taxon>
        <taxon>Phasmatidae</taxon>
        <taxon>Eurycanthinae</taxon>
        <taxon>Dryococelus</taxon>
    </lineage>
</organism>
<sequence length="141" mass="16099">MEEDTGAATSVILYDTYRQRFSNHIIQNTNVRLHSYTGGELQPSGTITMEAKYGSTCKKLPLFVVPNCGPPLLGRYWYRALNMYSQTGFSDAQRHFFATIEFSQLFNDGLGRFSKKVVTKLKNNYKSIVFPHSVLEFVLKN</sequence>